<dbReference type="PATRIC" id="fig|1423729.3.peg.948"/>
<dbReference type="GO" id="GO:0003677">
    <property type="term" value="F:DNA binding"/>
    <property type="evidence" value="ECO:0007669"/>
    <property type="project" value="InterPro"/>
</dbReference>
<organism evidence="2 3">
    <name type="scientific">Liquorilactobacillus cacaonum DSM 21116</name>
    <dbReference type="NCBI Taxonomy" id="1423729"/>
    <lineage>
        <taxon>Bacteria</taxon>
        <taxon>Bacillati</taxon>
        <taxon>Bacillota</taxon>
        <taxon>Bacilli</taxon>
        <taxon>Lactobacillales</taxon>
        <taxon>Lactobacillaceae</taxon>
        <taxon>Liquorilactobacillus</taxon>
    </lineage>
</organism>
<keyword evidence="3" id="KW-1185">Reference proteome</keyword>
<dbReference type="Pfam" id="PF21259">
    <property type="entry name" value="Rgg_C"/>
    <property type="match status" value="1"/>
</dbReference>
<dbReference type="PROSITE" id="PS50943">
    <property type="entry name" value="HTH_CROC1"/>
    <property type="match status" value="1"/>
</dbReference>
<dbReference type="AlphaFoldDB" id="A0A0R2CGV5"/>
<dbReference type="SMART" id="SM00530">
    <property type="entry name" value="HTH_XRE"/>
    <property type="match status" value="1"/>
</dbReference>
<dbReference type="InterPro" id="IPR011990">
    <property type="entry name" value="TPR-like_helical_dom_sf"/>
</dbReference>
<evidence type="ECO:0000313" key="2">
    <source>
        <dbReference type="EMBL" id="KRM90942.1"/>
    </source>
</evidence>
<dbReference type="CDD" id="cd00093">
    <property type="entry name" value="HTH_XRE"/>
    <property type="match status" value="1"/>
</dbReference>
<gene>
    <name evidence="2" type="ORF">FC80_GL000937</name>
</gene>
<comment type="caution">
    <text evidence="2">The sequence shown here is derived from an EMBL/GenBank/DDBJ whole genome shotgun (WGS) entry which is preliminary data.</text>
</comment>
<reference evidence="2 3" key="1">
    <citation type="journal article" date="2015" name="Genome Announc.">
        <title>Expanding the biotechnology potential of lactobacilli through comparative genomics of 213 strains and associated genera.</title>
        <authorList>
            <person name="Sun Z."/>
            <person name="Harris H.M."/>
            <person name="McCann A."/>
            <person name="Guo C."/>
            <person name="Argimon S."/>
            <person name="Zhang W."/>
            <person name="Yang X."/>
            <person name="Jeffery I.B."/>
            <person name="Cooney J.C."/>
            <person name="Kagawa T.F."/>
            <person name="Liu W."/>
            <person name="Song Y."/>
            <person name="Salvetti E."/>
            <person name="Wrobel A."/>
            <person name="Rasinkangas P."/>
            <person name="Parkhill J."/>
            <person name="Rea M.C."/>
            <person name="O'Sullivan O."/>
            <person name="Ritari J."/>
            <person name="Douillard F.P."/>
            <person name="Paul Ross R."/>
            <person name="Yang R."/>
            <person name="Briner A.E."/>
            <person name="Felis G.E."/>
            <person name="de Vos W.M."/>
            <person name="Barrangou R."/>
            <person name="Klaenhammer T.R."/>
            <person name="Caufield P.W."/>
            <person name="Cui Y."/>
            <person name="Zhang H."/>
            <person name="O'Toole P.W."/>
        </authorList>
    </citation>
    <scope>NUCLEOTIDE SEQUENCE [LARGE SCALE GENOMIC DNA]</scope>
    <source>
        <strain evidence="2 3">DSM 21116</strain>
    </source>
</reference>
<dbReference type="EMBL" id="AYZE01000014">
    <property type="protein sequence ID" value="KRM90942.1"/>
    <property type="molecule type" value="Genomic_DNA"/>
</dbReference>
<dbReference type="PANTHER" id="PTHR37038">
    <property type="entry name" value="TRANSCRIPTIONAL REGULATOR-RELATED"/>
    <property type="match status" value="1"/>
</dbReference>
<feature type="domain" description="HTH cro/C1-type" evidence="1">
    <location>
        <begin position="8"/>
        <end position="61"/>
    </location>
</feature>
<dbReference type="InterPro" id="IPR001387">
    <property type="entry name" value="Cro/C1-type_HTH"/>
</dbReference>
<evidence type="ECO:0000313" key="3">
    <source>
        <dbReference type="Proteomes" id="UP000051131"/>
    </source>
</evidence>
<dbReference type="Proteomes" id="UP000051131">
    <property type="component" value="Unassembled WGS sequence"/>
</dbReference>
<protein>
    <submittedName>
        <fullName evidence="2">Transcription regulator</fullName>
    </submittedName>
</protein>
<dbReference type="STRING" id="1423729.FC80_GL000937"/>
<sequence length="286" mass="33421">MENIGFLLKKIRVDKNLTQETIARNVISRSHLSDLEHGKYFPSYDKLLGLLQNLDISLMEFQTELGNNYSLIDRVYIEKTNQLSTEQKINELANYLEDVFTDDIAKRSIRLKIKRLNMLGLVEFTNKGFVTIDNYQFIFNYLLACKNWHEFEIRTLANSIFLADFDIAKILARQFEEKTKKLNFSGYIEKVILFFNNITELALRKKEYKSALEYAKKAQLKAHNSKKLHYLIISNVLVALADLKLHPEKSECMKEINENIEIFEYLNYSTNANSLKKLVTTVLADH</sequence>
<name>A0A0R2CGV5_9LACO</name>
<dbReference type="InterPro" id="IPR010982">
    <property type="entry name" value="Lambda_DNA-bd_dom_sf"/>
</dbReference>
<dbReference type="RefSeq" id="WP_057829156.1">
    <property type="nucleotide sequence ID" value="NZ_AYZE01000014.1"/>
</dbReference>
<proteinExistence type="predicted"/>
<accession>A0A0R2CGV5</accession>
<dbReference type="InterPro" id="IPR010057">
    <property type="entry name" value="Transcription_activator_Rgg_C"/>
</dbReference>
<dbReference type="SUPFAM" id="SSF47413">
    <property type="entry name" value="lambda repressor-like DNA-binding domains"/>
    <property type="match status" value="1"/>
</dbReference>
<dbReference type="Pfam" id="PF12844">
    <property type="entry name" value="HTH_19"/>
    <property type="match status" value="1"/>
</dbReference>
<dbReference type="InterPro" id="IPR053163">
    <property type="entry name" value="HTH-type_regulator_Rgg"/>
</dbReference>
<dbReference type="Gene3D" id="1.25.40.10">
    <property type="entry name" value="Tetratricopeptide repeat domain"/>
    <property type="match status" value="1"/>
</dbReference>
<dbReference type="OrthoDB" id="2988083at2"/>
<evidence type="ECO:0000259" key="1">
    <source>
        <dbReference type="PROSITE" id="PS50943"/>
    </source>
</evidence>